<dbReference type="Gene3D" id="3.40.50.150">
    <property type="entry name" value="Vaccinia Virus protein VP39"/>
    <property type="match status" value="1"/>
</dbReference>
<keyword evidence="3" id="KW-1185">Reference proteome</keyword>
<dbReference type="Proteomes" id="UP000006860">
    <property type="component" value="Chromosome"/>
</dbReference>
<dbReference type="eggNOG" id="COG3510">
    <property type="taxonomic scope" value="Bacteria"/>
</dbReference>
<dbReference type="SUPFAM" id="SSF53335">
    <property type="entry name" value="S-adenosyl-L-methionine-dependent methyltransferases"/>
    <property type="match status" value="1"/>
</dbReference>
<evidence type="ECO:0008006" key="4">
    <source>
        <dbReference type="Google" id="ProtNLM"/>
    </source>
</evidence>
<dbReference type="OrthoDB" id="9800276at2"/>
<dbReference type="KEGG" id="pbs:Plabr_0880"/>
<accession>F0SIB4</accession>
<protein>
    <recommendedName>
        <fullName evidence="4">Class I SAM-dependent methyltransferase</fullName>
    </recommendedName>
</protein>
<proteinExistence type="predicted"/>
<dbReference type="CDD" id="cd02440">
    <property type="entry name" value="AdoMet_MTases"/>
    <property type="match status" value="1"/>
</dbReference>
<feature type="compositionally biased region" description="Acidic residues" evidence="1">
    <location>
        <begin position="12"/>
        <end position="24"/>
    </location>
</feature>
<sequence>MAEEHEGREEQEAASEETASEESGEQPVQQYPHPGLETRALNRFPEAAVQPVARTVPEDPDAEVEGELFQYWSKTPGGHKWLHYFELYEEIFFSLGSRPVRMLEIGVFRGGSVRMWSHCLPPGSTVVGIDLDETCKQFEDVASNLHVRIGSQADPDFLKSVAEEFGPFDFILDDGSHHTDHMIDSFTHLFPEALVPGGQYLVEDTHTNYWLDYRDSAYSFVDFSKDLIDMMHAIYLDRPDERFFREEHSFRLNEVQVPEIAAMLKEIRFRDSLVLFQKHRHYHLPVSRLLQE</sequence>
<feature type="region of interest" description="Disordered" evidence="1">
    <location>
        <begin position="1"/>
        <end position="44"/>
    </location>
</feature>
<dbReference type="HOGENOM" id="CLU_077191_0_1_0"/>
<dbReference type="InterPro" id="IPR029063">
    <property type="entry name" value="SAM-dependent_MTases_sf"/>
</dbReference>
<dbReference type="Pfam" id="PF13578">
    <property type="entry name" value="Methyltransf_24"/>
    <property type="match status" value="1"/>
</dbReference>
<reference evidence="3" key="1">
    <citation type="submission" date="2011-02" db="EMBL/GenBank/DDBJ databases">
        <title>The complete genome of Planctomyces brasiliensis DSM 5305.</title>
        <authorList>
            <person name="Lucas S."/>
            <person name="Copeland A."/>
            <person name="Lapidus A."/>
            <person name="Bruce D."/>
            <person name="Goodwin L."/>
            <person name="Pitluck S."/>
            <person name="Kyrpides N."/>
            <person name="Mavromatis K."/>
            <person name="Pagani I."/>
            <person name="Ivanova N."/>
            <person name="Ovchinnikova G."/>
            <person name="Lu M."/>
            <person name="Detter J.C."/>
            <person name="Han C."/>
            <person name="Land M."/>
            <person name="Hauser L."/>
            <person name="Markowitz V."/>
            <person name="Cheng J.-F."/>
            <person name="Hugenholtz P."/>
            <person name="Woyke T."/>
            <person name="Wu D."/>
            <person name="Tindall B."/>
            <person name="Pomrenke H.G."/>
            <person name="Brambilla E."/>
            <person name="Klenk H.-P."/>
            <person name="Eisen J.A."/>
        </authorList>
    </citation>
    <scope>NUCLEOTIDE SEQUENCE [LARGE SCALE GENOMIC DNA]</scope>
    <source>
        <strain evidence="3">ATCC 49424 / DSM 5305 / JCM 21570 / NBRC 103401 / IFAM 1448</strain>
    </source>
</reference>
<gene>
    <name evidence="2" type="ordered locus">Plabr_0880</name>
</gene>
<dbReference type="AlphaFoldDB" id="F0SIB4"/>
<evidence type="ECO:0000313" key="3">
    <source>
        <dbReference type="Proteomes" id="UP000006860"/>
    </source>
</evidence>
<evidence type="ECO:0000313" key="2">
    <source>
        <dbReference type="EMBL" id="ADY58503.1"/>
    </source>
</evidence>
<dbReference type="RefSeq" id="WP_013627243.1">
    <property type="nucleotide sequence ID" value="NC_015174.1"/>
</dbReference>
<name>F0SIB4_RUBBR</name>
<dbReference type="STRING" id="756272.Plabr_0880"/>
<organism evidence="2 3">
    <name type="scientific">Rubinisphaera brasiliensis (strain ATCC 49424 / DSM 5305 / JCM 21570 / IAM 15109 / NBRC 103401 / IFAM 1448)</name>
    <name type="common">Planctomyces brasiliensis</name>
    <dbReference type="NCBI Taxonomy" id="756272"/>
    <lineage>
        <taxon>Bacteria</taxon>
        <taxon>Pseudomonadati</taxon>
        <taxon>Planctomycetota</taxon>
        <taxon>Planctomycetia</taxon>
        <taxon>Planctomycetales</taxon>
        <taxon>Planctomycetaceae</taxon>
        <taxon>Rubinisphaera</taxon>
    </lineage>
</organism>
<dbReference type="EMBL" id="CP002546">
    <property type="protein sequence ID" value="ADY58503.1"/>
    <property type="molecule type" value="Genomic_DNA"/>
</dbReference>
<evidence type="ECO:0000256" key="1">
    <source>
        <dbReference type="SAM" id="MobiDB-lite"/>
    </source>
</evidence>
<feature type="compositionally biased region" description="Basic and acidic residues" evidence="1">
    <location>
        <begin position="1"/>
        <end position="11"/>
    </location>
</feature>